<keyword evidence="3" id="KW-1185">Reference proteome</keyword>
<name>A0A918K354_9GAMM</name>
<comment type="caution">
    <text evidence="2">The sequence shown here is derived from an EMBL/GenBank/DDBJ whole genome shotgun (WGS) entry which is preliminary data.</text>
</comment>
<evidence type="ECO:0000313" key="3">
    <source>
        <dbReference type="Proteomes" id="UP000626148"/>
    </source>
</evidence>
<proteinExistence type="predicted"/>
<dbReference type="EMBL" id="BMXR01000002">
    <property type="protein sequence ID" value="GGX44910.1"/>
    <property type="molecule type" value="Genomic_DNA"/>
</dbReference>
<feature type="domain" description="Phospholipid/glycerol acyltransferase" evidence="1">
    <location>
        <begin position="52"/>
        <end position="181"/>
    </location>
</feature>
<gene>
    <name evidence="2" type="ORF">GCM10007392_09640</name>
</gene>
<reference evidence="2" key="2">
    <citation type="submission" date="2020-09" db="EMBL/GenBank/DDBJ databases">
        <authorList>
            <person name="Sun Q."/>
            <person name="Kim S."/>
        </authorList>
    </citation>
    <scope>NUCLEOTIDE SEQUENCE</scope>
    <source>
        <strain evidence="2">KCTC 22169</strain>
    </source>
</reference>
<dbReference type="GO" id="GO:0016746">
    <property type="term" value="F:acyltransferase activity"/>
    <property type="evidence" value="ECO:0007669"/>
    <property type="project" value="InterPro"/>
</dbReference>
<accession>A0A918K354</accession>
<evidence type="ECO:0000259" key="1">
    <source>
        <dbReference type="Pfam" id="PF01553"/>
    </source>
</evidence>
<dbReference type="InterPro" id="IPR002123">
    <property type="entry name" value="Plipid/glycerol_acylTrfase"/>
</dbReference>
<protein>
    <recommendedName>
        <fullName evidence="1">Phospholipid/glycerol acyltransferase domain-containing protein</fullName>
    </recommendedName>
</protein>
<evidence type="ECO:0000313" key="2">
    <source>
        <dbReference type="EMBL" id="GGX44910.1"/>
    </source>
</evidence>
<dbReference type="Pfam" id="PF01553">
    <property type="entry name" value="Acyltransferase"/>
    <property type="match status" value="1"/>
</dbReference>
<reference evidence="2" key="1">
    <citation type="journal article" date="2014" name="Int. J. Syst. Evol. Microbiol.">
        <title>Complete genome sequence of Corynebacterium casei LMG S-19264T (=DSM 44701T), isolated from a smear-ripened cheese.</title>
        <authorList>
            <consortium name="US DOE Joint Genome Institute (JGI-PGF)"/>
            <person name="Walter F."/>
            <person name="Albersmeier A."/>
            <person name="Kalinowski J."/>
            <person name="Ruckert C."/>
        </authorList>
    </citation>
    <scope>NUCLEOTIDE SEQUENCE</scope>
    <source>
        <strain evidence="2">KCTC 22169</strain>
    </source>
</reference>
<dbReference type="Proteomes" id="UP000626148">
    <property type="component" value="Unassembled WGS sequence"/>
</dbReference>
<sequence>MLDHWPAPLRQGLFKLVGVDWAGQLLNRAWRTGRGDLHGMLDCLFRRNRFDITVENAERLDEVDSCIVAGNHPHGLFDGLALAWLASQNGRETRVIARHFLNVFKPLRRVFLAVRLDSQRRSVSGRASFEAAQDWLNHGGRLVMTPAGGLSRAKPFWGRARDPAWRTGIVRLAQSTGKPIVLVDIAMPESPIRQLLHSLHPIARAVVQVWAYRLGKHQTIHLRVVDVIQPEELPVDRPLPEQAAWLQHKLQPSG</sequence>
<dbReference type="RefSeq" id="WP_189607359.1">
    <property type="nucleotide sequence ID" value="NZ_BMXR01000002.1"/>
</dbReference>
<dbReference type="AlphaFoldDB" id="A0A918K354"/>
<dbReference type="SUPFAM" id="SSF69593">
    <property type="entry name" value="Glycerol-3-phosphate (1)-acyltransferase"/>
    <property type="match status" value="1"/>
</dbReference>
<organism evidence="2 3">
    <name type="scientific">Saccharospirillum salsuginis</name>
    <dbReference type="NCBI Taxonomy" id="418750"/>
    <lineage>
        <taxon>Bacteria</taxon>
        <taxon>Pseudomonadati</taxon>
        <taxon>Pseudomonadota</taxon>
        <taxon>Gammaproteobacteria</taxon>
        <taxon>Oceanospirillales</taxon>
        <taxon>Saccharospirillaceae</taxon>
        <taxon>Saccharospirillum</taxon>
    </lineage>
</organism>